<dbReference type="OrthoDB" id="10265990at2759"/>
<keyword evidence="11" id="KW-0175">Coiled coil</keyword>
<keyword evidence="6" id="KW-0809">Transit peptide</keyword>
<dbReference type="AlphaFoldDB" id="A0A3M7QQC5"/>
<name>A0A3M7QQC5_BRAPC</name>
<dbReference type="PIRSF" id="PIRSF037871">
    <property type="entry name" value="TIM44"/>
    <property type="match status" value="1"/>
</dbReference>
<keyword evidence="14" id="KW-1185">Reference proteome</keyword>
<reference evidence="13 14" key="1">
    <citation type="journal article" date="2018" name="Sci. Rep.">
        <title>Genomic signatures of local adaptation to the degree of environmental predictability in rotifers.</title>
        <authorList>
            <person name="Franch-Gras L."/>
            <person name="Hahn C."/>
            <person name="Garcia-Roger E.M."/>
            <person name="Carmona M.J."/>
            <person name="Serra M."/>
            <person name="Gomez A."/>
        </authorList>
    </citation>
    <scope>NUCLEOTIDE SEQUENCE [LARGE SCALE GENOMIC DNA]</scope>
    <source>
        <strain evidence="13">HYR1</strain>
    </source>
</reference>
<evidence type="ECO:0000256" key="1">
    <source>
        <dbReference type="ARBA" id="ARBA00004273"/>
    </source>
</evidence>
<dbReference type="STRING" id="10195.A0A3M7QQC5"/>
<dbReference type="GO" id="GO:0005743">
    <property type="term" value="C:mitochondrial inner membrane"/>
    <property type="evidence" value="ECO:0007669"/>
    <property type="project" value="UniProtKB-SubCell"/>
</dbReference>
<dbReference type="Pfam" id="PF04280">
    <property type="entry name" value="Tim44"/>
    <property type="match status" value="1"/>
</dbReference>
<evidence type="ECO:0000256" key="7">
    <source>
        <dbReference type="ARBA" id="ARBA00023010"/>
    </source>
</evidence>
<keyword evidence="3 10" id="KW-0813">Transport</keyword>
<evidence type="ECO:0000256" key="3">
    <source>
        <dbReference type="ARBA" id="ARBA00022448"/>
    </source>
</evidence>
<dbReference type="SUPFAM" id="SSF54427">
    <property type="entry name" value="NTF2-like"/>
    <property type="match status" value="1"/>
</dbReference>
<evidence type="ECO:0000313" key="13">
    <source>
        <dbReference type="EMBL" id="RNA13542.1"/>
    </source>
</evidence>
<dbReference type="Proteomes" id="UP000276133">
    <property type="component" value="Unassembled WGS sequence"/>
</dbReference>
<dbReference type="GO" id="GO:0051087">
    <property type="term" value="F:protein-folding chaperone binding"/>
    <property type="evidence" value="ECO:0007669"/>
    <property type="project" value="InterPro"/>
</dbReference>
<comment type="similarity">
    <text evidence="2 10">Belongs to the Tim44 family.</text>
</comment>
<comment type="function">
    <text evidence="10">Essential component of the PAM complex, a complex required for the translocation of transit peptide-containing proteins from the inner membrane into the mitochondrial matrix in an ATP-dependent manner.</text>
</comment>
<gene>
    <name evidence="13" type="ORF">BpHYR1_016119</name>
</gene>
<comment type="subcellular location">
    <subcellularLocation>
        <location evidence="1 10">Mitochondrion inner membrane</location>
    </subcellularLocation>
</comment>
<dbReference type="InterPro" id="IPR039544">
    <property type="entry name" value="Tim44-like"/>
</dbReference>
<dbReference type="EMBL" id="REGN01005381">
    <property type="protein sequence ID" value="RNA13542.1"/>
    <property type="molecule type" value="Genomic_DNA"/>
</dbReference>
<dbReference type="PANTHER" id="PTHR10721:SF1">
    <property type="entry name" value="MITOCHONDRIAL IMPORT INNER MEMBRANE TRANSLOCASE SUBUNIT TIM44"/>
    <property type="match status" value="1"/>
</dbReference>
<accession>A0A3M7QQC5</accession>
<dbReference type="GO" id="GO:0030150">
    <property type="term" value="P:protein import into mitochondrial matrix"/>
    <property type="evidence" value="ECO:0007669"/>
    <property type="project" value="InterPro"/>
</dbReference>
<organism evidence="13 14">
    <name type="scientific">Brachionus plicatilis</name>
    <name type="common">Marine rotifer</name>
    <name type="synonym">Brachionus muelleri</name>
    <dbReference type="NCBI Taxonomy" id="10195"/>
    <lineage>
        <taxon>Eukaryota</taxon>
        <taxon>Metazoa</taxon>
        <taxon>Spiralia</taxon>
        <taxon>Gnathifera</taxon>
        <taxon>Rotifera</taxon>
        <taxon>Eurotatoria</taxon>
        <taxon>Monogononta</taxon>
        <taxon>Pseudotrocha</taxon>
        <taxon>Ploima</taxon>
        <taxon>Brachionidae</taxon>
        <taxon>Brachionus</taxon>
    </lineage>
</organism>
<evidence type="ECO:0000256" key="11">
    <source>
        <dbReference type="SAM" id="Coils"/>
    </source>
</evidence>
<dbReference type="InterPro" id="IPR032710">
    <property type="entry name" value="NTF2-like_dom_sf"/>
</dbReference>
<protein>
    <recommendedName>
        <fullName evidence="10">Mitochondrial import inner membrane translocase subunit TIM44</fullName>
    </recommendedName>
</protein>
<dbReference type="PANTHER" id="PTHR10721">
    <property type="entry name" value="MITOCHONDRIAL IMPORT INNER MEMBRANE TRANSLOCASE SUBUNIT TIM44"/>
    <property type="match status" value="1"/>
</dbReference>
<feature type="coiled-coil region" evidence="11">
    <location>
        <begin position="53"/>
        <end position="87"/>
    </location>
</feature>
<dbReference type="Gene3D" id="3.10.450.240">
    <property type="match status" value="1"/>
</dbReference>
<dbReference type="InterPro" id="IPR017303">
    <property type="entry name" value="Tim44"/>
</dbReference>
<evidence type="ECO:0000256" key="8">
    <source>
        <dbReference type="ARBA" id="ARBA00023128"/>
    </source>
</evidence>
<evidence type="ECO:0000256" key="10">
    <source>
        <dbReference type="PIRNR" id="PIRNR037871"/>
    </source>
</evidence>
<evidence type="ECO:0000313" key="14">
    <source>
        <dbReference type="Proteomes" id="UP000276133"/>
    </source>
</evidence>
<comment type="caution">
    <text evidence="13">The sequence shown here is derived from an EMBL/GenBank/DDBJ whole genome shotgun (WGS) entry which is preliminary data.</text>
</comment>
<dbReference type="InterPro" id="IPR007379">
    <property type="entry name" value="Tim44-like_dom"/>
</dbReference>
<proteinExistence type="inferred from homology"/>
<keyword evidence="7 10" id="KW-0811">Translocation</keyword>
<evidence type="ECO:0000256" key="2">
    <source>
        <dbReference type="ARBA" id="ARBA00009597"/>
    </source>
</evidence>
<keyword evidence="4 10" id="KW-0999">Mitochondrion inner membrane</keyword>
<evidence type="ECO:0000256" key="4">
    <source>
        <dbReference type="ARBA" id="ARBA00022792"/>
    </source>
</evidence>
<keyword evidence="5 10" id="KW-0653">Protein transport</keyword>
<evidence type="ECO:0000259" key="12">
    <source>
        <dbReference type="SMART" id="SM00978"/>
    </source>
</evidence>
<evidence type="ECO:0000256" key="5">
    <source>
        <dbReference type="ARBA" id="ARBA00022927"/>
    </source>
</evidence>
<keyword evidence="8 10" id="KW-0496">Mitochondrion</keyword>
<keyword evidence="9 10" id="KW-0472">Membrane</keyword>
<dbReference type="SMART" id="SM00978">
    <property type="entry name" value="Tim44"/>
    <property type="match status" value="1"/>
</dbReference>
<feature type="domain" description="Tim44-like" evidence="12">
    <location>
        <begin position="274"/>
        <end position="423"/>
    </location>
</feature>
<evidence type="ECO:0000256" key="6">
    <source>
        <dbReference type="ARBA" id="ARBA00022946"/>
    </source>
</evidence>
<evidence type="ECO:0000256" key="9">
    <source>
        <dbReference type="ARBA" id="ARBA00023136"/>
    </source>
</evidence>
<sequence>MAKITSIKSAIILKQSLVLLNPTCLLKQGLVTQNTRYMSNGQRSFLGSLIDNIKEEMNKNKEMKDSIKKFRQEAEKLEQSTALQEARKKYKELGDETDKSSQVFKEAFGKFAGSVKESDFAKKATEFGGDFAKQAQKAAENLSKQTAEFSKNTAFKAVSENVKTITDNFDEATQLSRARPYRAPIKLRKRTEIAETHDQKVYESNDDATGMVLHKDSKWYQSWQNFKENNTYVNKLFEIKTQYDESDNPLVRATRSVTEKFTSVFGGIFKSTEMSEVLTEIVKSEPNFELSEFLNRVQHEIVPNILEALSQKELEILQDWCTETAYTILTHPIAQCEQLKFSYYNQVLDINNLDIAACKMMEQGPVLIVSFTAQQIIYVTNSEGKVVEGDKDRIKRVHHVWALCRDPSDLNPNSAWRLMECAAHQSEMFV</sequence>